<dbReference type="EnsemblPlants" id="PGSC0003DMT400056944">
    <property type="protein sequence ID" value="PGSC0003DMT400056944"/>
    <property type="gene ID" value="PGSC0003DMG401022142"/>
</dbReference>
<evidence type="ECO:0000313" key="2">
    <source>
        <dbReference type="Proteomes" id="UP000011115"/>
    </source>
</evidence>
<evidence type="ECO:0000313" key="1">
    <source>
        <dbReference type="EnsemblPlants" id="PGSC0003DMT400056944"/>
    </source>
</evidence>
<accession>M1C042</accession>
<dbReference type="HOGENOM" id="CLU_1312063_0_0_1"/>
<proteinExistence type="predicted"/>
<reference evidence="2" key="1">
    <citation type="journal article" date="2011" name="Nature">
        <title>Genome sequence and analysis of the tuber crop potato.</title>
        <authorList>
            <consortium name="The Potato Genome Sequencing Consortium"/>
        </authorList>
    </citation>
    <scope>NUCLEOTIDE SEQUENCE [LARGE SCALE GENOMIC DNA]</scope>
    <source>
        <strain evidence="2">cv. DM1-3 516 R44</strain>
    </source>
</reference>
<dbReference type="AlphaFoldDB" id="M1C042"/>
<dbReference type="ExpressionAtlas" id="M1C042">
    <property type="expression patterns" value="baseline"/>
</dbReference>
<sequence>MTQLKTLGGTEGESTPLVTAPIMSYAFWFKLCKSLIEVYEQNGDSVKNGEISEEERHIMLLLDLRKKKLKTIEKENRNTDIQYHVDLAILTSISENNCSTEDAFFENSMSEDNHSSGEDNRSTEDVFLENSMSENNCSTEDVFFEKHFRYVRGIFPHLTFSKGDIAGKIISLERRFNEVMNEYGNDPQMDRCVERIIPFGDHFHTHSSPR</sequence>
<dbReference type="PaxDb" id="4113-PGSC0003DMT400056944"/>
<reference evidence="1" key="2">
    <citation type="submission" date="2015-06" db="UniProtKB">
        <authorList>
            <consortium name="EnsemblPlants"/>
        </authorList>
    </citation>
    <scope>IDENTIFICATION</scope>
    <source>
        <strain evidence="1">DM1-3 516 R44</strain>
    </source>
</reference>
<keyword evidence="2" id="KW-1185">Reference proteome</keyword>
<dbReference type="Proteomes" id="UP000011115">
    <property type="component" value="Unassembled WGS sequence"/>
</dbReference>
<dbReference type="InParanoid" id="M1C042"/>
<organism evidence="1 2">
    <name type="scientific">Solanum tuberosum</name>
    <name type="common">Potato</name>
    <dbReference type="NCBI Taxonomy" id="4113"/>
    <lineage>
        <taxon>Eukaryota</taxon>
        <taxon>Viridiplantae</taxon>
        <taxon>Streptophyta</taxon>
        <taxon>Embryophyta</taxon>
        <taxon>Tracheophyta</taxon>
        <taxon>Spermatophyta</taxon>
        <taxon>Magnoliopsida</taxon>
        <taxon>eudicotyledons</taxon>
        <taxon>Gunneridae</taxon>
        <taxon>Pentapetalae</taxon>
        <taxon>asterids</taxon>
        <taxon>lamiids</taxon>
        <taxon>Solanales</taxon>
        <taxon>Solanaceae</taxon>
        <taxon>Solanoideae</taxon>
        <taxon>Solaneae</taxon>
        <taxon>Solanum</taxon>
    </lineage>
</organism>
<protein>
    <submittedName>
        <fullName evidence="1">Uncharacterized protein</fullName>
    </submittedName>
</protein>
<name>M1C042_SOLTU</name>
<dbReference type="Gramene" id="PGSC0003DMT400056944">
    <property type="protein sequence ID" value="PGSC0003DMT400056944"/>
    <property type="gene ID" value="PGSC0003DMG401022142"/>
</dbReference>